<evidence type="ECO:0000256" key="2">
    <source>
        <dbReference type="ARBA" id="ARBA00005450"/>
    </source>
</evidence>
<evidence type="ECO:0000313" key="13">
    <source>
        <dbReference type="Proteomes" id="UP000759103"/>
    </source>
</evidence>
<dbReference type="InterPro" id="IPR042101">
    <property type="entry name" value="SRP54_N_sf"/>
</dbReference>
<comment type="caution">
    <text evidence="12">The sequence shown here is derived from an EMBL/GenBank/DDBJ whole genome shotgun (WGS) entry which is preliminary data.</text>
</comment>
<evidence type="ECO:0000259" key="11">
    <source>
        <dbReference type="PROSITE" id="PS00300"/>
    </source>
</evidence>
<dbReference type="InterPro" id="IPR004125">
    <property type="entry name" value="Signal_recog_particle_SRP54_M"/>
</dbReference>
<dbReference type="EMBL" id="JAHXZN010000001">
    <property type="protein sequence ID" value="MBW6530069.1"/>
    <property type="molecule type" value="Genomic_DNA"/>
</dbReference>
<dbReference type="PROSITE" id="PS00300">
    <property type="entry name" value="SRP54"/>
    <property type="match status" value="1"/>
</dbReference>
<organism evidence="12 13">
    <name type="scientific">Sphingomonas citri</name>
    <dbReference type="NCBI Taxonomy" id="2862499"/>
    <lineage>
        <taxon>Bacteria</taxon>
        <taxon>Pseudomonadati</taxon>
        <taxon>Pseudomonadota</taxon>
        <taxon>Alphaproteobacteria</taxon>
        <taxon>Sphingomonadales</taxon>
        <taxon>Sphingomonadaceae</taxon>
        <taxon>Sphingomonas</taxon>
    </lineage>
</organism>
<feature type="domain" description="SRP54-type proteins GTP-binding" evidence="11">
    <location>
        <begin position="277"/>
        <end position="290"/>
    </location>
</feature>
<dbReference type="PANTHER" id="PTHR11564:SF5">
    <property type="entry name" value="SIGNAL RECOGNITION PARTICLE SUBUNIT SRP54"/>
    <property type="match status" value="1"/>
</dbReference>
<keyword evidence="3 10" id="KW-0547">Nucleotide-binding</keyword>
<dbReference type="SUPFAM" id="SSF52540">
    <property type="entry name" value="P-loop containing nucleoside triphosphate hydrolases"/>
    <property type="match status" value="1"/>
</dbReference>
<dbReference type="RefSeq" id="WP_219748109.1">
    <property type="nucleotide sequence ID" value="NZ_JAHXZN010000001.1"/>
</dbReference>
<comment type="domain">
    <text evidence="10">Composed of three domains: the N-terminal N domain, which is responsible for interactions with the ribosome, the central G domain, which binds GTP, and the C-terminal M domain, which binds the RNA and the signal sequence of the RNC.</text>
</comment>
<dbReference type="InterPro" id="IPR036891">
    <property type="entry name" value="Signal_recog_part_SRP54_M_sf"/>
</dbReference>
<dbReference type="Gene3D" id="1.20.120.140">
    <property type="entry name" value="Signal recognition particle SRP54, nucleotide-binding domain"/>
    <property type="match status" value="1"/>
</dbReference>
<dbReference type="EC" id="3.6.5.4" evidence="10"/>
<comment type="similarity">
    <text evidence="2 10">Belongs to the GTP-binding SRP family. SRP54 subfamily.</text>
</comment>
<dbReference type="SMART" id="SM00382">
    <property type="entry name" value="AAA"/>
    <property type="match status" value="1"/>
</dbReference>
<keyword evidence="5 10" id="KW-0694">RNA-binding</keyword>
<dbReference type="InterPro" id="IPR003593">
    <property type="entry name" value="AAA+_ATPase"/>
</dbReference>
<keyword evidence="8 10" id="KW-0687">Ribonucleoprotein</keyword>
<dbReference type="InterPro" id="IPR013822">
    <property type="entry name" value="Signal_recog_particl_SRP54_hlx"/>
</dbReference>
<comment type="catalytic activity">
    <reaction evidence="9 10">
        <text>GTP + H2O = GDP + phosphate + H(+)</text>
        <dbReference type="Rhea" id="RHEA:19669"/>
        <dbReference type="ChEBI" id="CHEBI:15377"/>
        <dbReference type="ChEBI" id="CHEBI:15378"/>
        <dbReference type="ChEBI" id="CHEBI:37565"/>
        <dbReference type="ChEBI" id="CHEBI:43474"/>
        <dbReference type="ChEBI" id="CHEBI:58189"/>
        <dbReference type="EC" id="3.6.5.4"/>
    </reaction>
</comment>
<dbReference type="Pfam" id="PF02978">
    <property type="entry name" value="SRP_SPB"/>
    <property type="match status" value="1"/>
</dbReference>
<evidence type="ECO:0000256" key="3">
    <source>
        <dbReference type="ARBA" id="ARBA00022741"/>
    </source>
</evidence>
<dbReference type="Gene3D" id="1.10.260.30">
    <property type="entry name" value="Signal recognition particle, SRP54 subunit, M-domain"/>
    <property type="match status" value="1"/>
</dbReference>
<feature type="binding site" evidence="10">
    <location>
        <begin position="110"/>
        <end position="117"/>
    </location>
    <ligand>
        <name>GTP</name>
        <dbReference type="ChEBI" id="CHEBI:37565"/>
    </ligand>
</feature>
<proteinExistence type="inferred from homology"/>
<comment type="subunit">
    <text evidence="10">Part of the signal recognition particle protein translocation system, which is composed of SRP and FtsY. SRP is a ribonucleoprotein composed of Ffh and a 4.5S RNA molecule.</text>
</comment>
<evidence type="ECO:0000256" key="9">
    <source>
        <dbReference type="ARBA" id="ARBA00048027"/>
    </source>
</evidence>
<feature type="binding site" evidence="10">
    <location>
        <begin position="198"/>
        <end position="202"/>
    </location>
    <ligand>
        <name>GTP</name>
        <dbReference type="ChEBI" id="CHEBI:37565"/>
    </ligand>
</feature>
<gene>
    <name evidence="10 12" type="primary">ffh</name>
    <name evidence="12" type="ORF">KZ820_04920</name>
</gene>
<evidence type="ECO:0000256" key="1">
    <source>
        <dbReference type="ARBA" id="ARBA00004515"/>
    </source>
</evidence>
<dbReference type="Gene3D" id="3.40.50.300">
    <property type="entry name" value="P-loop containing nucleotide triphosphate hydrolases"/>
    <property type="match status" value="1"/>
</dbReference>
<dbReference type="Pfam" id="PF00448">
    <property type="entry name" value="SRP54"/>
    <property type="match status" value="1"/>
</dbReference>
<keyword evidence="4 10" id="KW-0378">Hydrolase</keyword>
<evidence type="ECO:0000256" key="8">
    <source>
        <dbReference type="ARBA" id="ARBA00023274"/>
    </source>
</evidence>
<reference evidence="12 13" key="1">
    <citation type="submission" date="2021-07" db="EMBL/GenBank/DDBJ databases">
        <title>Sphingomonas sp.</title>
        <authorList>
            <person name="Feng G."/>
            <person name="Li J."/>
            <person name="Pan M."/>
        </authorList>
    </citation>
    <scope>NUCLEOTIDE SEQUENCE [LARGE SCALE GENOMIC DNA]</scope>
    <source>
        <strain evidence="12 13">RRHST34</strain>
    </source>
</reference>
<protein>
    <recommendedName>
        <fullName evidence="10">Signal recognition particle protein</fullName>
        <ecNumber evidence="10">3.6.5.4</ecNumber>
    </recommendedName>
    <alternativeName>
        <fullName evidence="10">Fifty-four homolog</fullName>
    </alternativeName>
</protein>
<sequence length="508" mass="52933">MFDSLSDRLGGVFDRLRGRGALTEADVRAAMREVRVALLEADVALPVARAFVDEVTEEAVGQNVLRSVTPGQQVIKIVNDALVRMLGGDDPAAAELQLNVAPPAVVMMVGLQGSGKTTTTAKIAKRLSSSSMTGRSAKKVLMASLDVNRPAAQEQLATLGTQVEVATLPIVAGQQPVEIARRALQAAKLQGFDVLMLDTAGRLHVDQALMDEMKAVAEVAKPQEILLVVDSLTGQDAVNVAQNFSEQVPLTGVVLTRMDGDARGGAALSMRAVTGKPIKFAGVGEKLDALEAFHASRVAGRILGMGDVVSLVERAAESIQQEDAERMATRLAKGQFDMNDLRGQLAQMKRMGGLGALAGMLPGMKKAQAAMDSVPGSDKMLVHLDAMIGSMTAKERAKPELINAKRKIRIAKGSGTTVQEVNKLLKMHLEMSTAMKKIKKMGGLKGMMAMLGKGGLGGLGSAIGGADMGDMMGKLGGPGGGPGLPGLPGGGLPGNIPGGLPPGFRFKK</sequence>
<evidence type="ECO:0000256" key="6">
    <source>
        <dbReference type="ARBA" id="ARBA00023134"/>
    </source>
</evidence>
<accession>A0ABS7BKD1</accession>
<dbReference type="NCBIfam" id="TIGR00959">
    <property type="entry name" value="ffh"/>
    <property type="match status" value="1"/>
</dbReference>
<dbReference type="HAMAP" id="MF_00306">
    <property type="entry name" value="SRP54"/>
    <property type="match status" value="1"/>
</dbReference>
<feature type="binding site" evidence="10">
    <location>
        <begin position="256"/>
        <end position="259"/>
    </location>
    <ligand>
        <name>GTP</name>
        <dbReference type="ChEBI" id="CHEBI:37565"/>
    </ligand>
</feature>
<dbReference type="InterPro" id="IPR027417">
    <property type="entry name" value="P-loop_NTPase"/>
</dbReference>
<comment type="subcellular location">
    <subcellularLocation>
        <location evidence="1">Cell inner membrane</location>
        <topology evidence="1">Peripheral membrane protein</topology>
        <orientation evidence="1">Cytoplasmic side</orientation>
    </subcellularLocation>
    <subcellularLocation>
        <location evidence="10">Cytoplasm</location>
    </subcellularLocation>
    <text evidence="10">The SRP-RNC complex is targeted to the cytoplasmic membrane.</text>
</comment>
<evidence type="ECO:0000256" key="10">
    <source>
        <dbReference type="HAMAP-Rule" id="MF_00306"/>
    </source>
</evidence>
<keyword evidence="13" id="KW-1185">Reference proteome</keyword>
<dbReference type="SUPFAM" id="SSF47446">
    <property type="entry name" value="Signal peptide-binding domain"/>
    <property type="match status" value="1"/>
</dbReference>
<name>A0ABS7BKD1_9SPHN</name>
<dbReference type="SMART" id="SM00962">
    <property type="entry name" value="SRP54"/>
    <property type="match status" value="1"/>
</dbReference>
<dbReference type="Proteomes" id="UP000759103">
    <property type="component" value="Unassembled WGS sequence"/>
</dbReference>
<keyword evidence="6 10" id="KW-0342">GTP-binding</keyword>
<evidence type="ECO:0000256" key="5">
    <source>
        <dbReference type="ARBA" id="ARBA00022884"/>
    </source>
</evidence>
<dbReference type="InterPro" id="IPR000897">
    <property type="entry name" value="SRP54_GTPase_dom"/>
</dbReference>
<evidence type="ECO:0000313" key="12">
    <source>
        <dbReference type="EMBL" id="MBW6530069.1"/>
    </source>
</evidence>
<dbReference type="InterPro" id="IPR022941">
    <property type="entry name" value="SRP54"/>
</dbReference>
<dbReference type="InterPro" id="IPR004780">
    <property type="entry name" value="SRP"/>
</dbReference>
<dbReference type="CDD" id="cd18539">
    <property type="entry name" value="SRP_G"/>
    <property type="match status" value="1"/>
</dbReference>
<comment type="function">
    <text evidence="10">Involved in targeting and insertion of nascent membrane proteins into the cytoplasmic membrane. Binds to the hydrophobic signal sequence of the ribosome-nascent chain (RNC) as it emerges from the ribosomes. The SRP-RNC complex is then targeted to the cytoplasmic membrane where it interacts with the SRP receptor FtsY. Interaction with FtsY leads to the transfer of the RNC complex to the Sec translocase for insertion into the membrane, the hydrolysis of GTP by both Ffh and FtsY, and the dissociation of the SRP-FtsY complex into the individual components.</text>
</comment>
<keyword evidence="7 10" id="KW-0733">Signal recognition particle</keyword>
<dbReference type="SMART" id="SM00963">
    <property type="entry name" value="SRP54_N"/>
    <property type="match status" value="1"/>
</dbReference>
<dbReference type="PANTHER" id="PTHR11564">
    <property type="entry name" value="SIGNAL RECOGNITION PARTICLE 54K PROTEIN SRP54"/>
    <property type="match status" value="1"/>
</dbReference>
<keyword evidence="10" id="KW-0963">Cytoplasm</keyword>
<evidence type="ECO:0000256" key="7">
    <source>
        <dbReference type="ARBA" id="ARBA00023135"/>
    </source>
</evidence>
<evidence type="ECO:0000256" key="4">
    <source>
        <dbReference type="ARBA" id="ARBA00022801"/>
    </source>
</evidence>
<dbReference type="Pfam" id="PF02881">
    <property type="entry name" value="SRP54_N"/>
    <property type="match status" value="1"/>
</dbReference>